<evidence type="ECO:0000256" key="1">
    <source>
        <dbReference type="ARBA" id="ARBA00006484"/>
    </source>
</evidence>
<name>A0ABQ4QI74_9HYPH</name>
<evidence type="ECO:0000313" key="5">
    <source>
        <dbReference type="EMBL" id="GJD44973.1"/>
    </source>
</evidence>
<dbReference type="PANTHER" id="PTHR44196">
    <property type="entry name" value="DEHYDROGENASE/REDUCTASE SDR FAMILY MEMBER 7B"/>
    <property type="match status" value="1"/>
</dbReference>
<comment type="caution">
    <text evidence="5">The sequence shown here is derived from an EMBL/GenBank/DDBJ whole genome shotgun (WGS) entry which is preliminary data.</text>
</comment>
<dbReference type="Pfam" id="PF00106">
    <property type="entry name" value="adh_short"/>
    <property type="match status" value="1"/>
</dbReference>
<dbReference type="InterPro" id="IPR002347">
    <property type="entry name" value="SDR_fam"/>
</dbReference>
<protein>
    <submittedName>
        <fullName evidence="5">Oxidoreductase SadH</fullName>
    </submittedName>
</protein>
<accession>A0ABQ4QI74</accession>
<gene>
    <name evidence="5" type="primary">sadH</name>
    <name evidence="5" type="ORF">AFCDBAGC_2842</name>
</gene>
<dbReference type="InterPro" id="IPR020904">
    <property type="entry name" value="Sc_DH/Rdtase_CS"/>
</dbReference>
<keyword evidence="2" id="KW-0560">Oxidoreductase</keyword>
<dbReference type="Proteomes" id="UP001055117">
    <property type="component" value="Unassembled WGS sequence"/>
</dbReference>
<dbReference type="SMART" id="SM00822">
    <property type="entry name" value="PKS_KR"/>
    <property type="match status" value="1"/>
</dbReference>
<evidence type="ECO:0000256" key="3">
    <source>
        <dbReference type="RuleBase" id="RU000363"/>
    </source>
</evidence>
<dbReference type="SUPFAM" id="SSF51735">
    <property type="entry name" value="NAD(P)-binding Rossmann-fold domains"/>
    <property type="match status" value="1"/>
</dbReference>
<organism evidence="5 6">
    <name type="scientific">Methylobacterium cerastii</name>
    <dbReference type="NCBI Taxonomy" id="932741"/>
    <lineage>
        <taxon>Bacteria</taxon>
        <taxon>Pseudomonadati</taxon>
        <taxon>Pseudomonadota</taxon>
        <taxon>Alphaproteobacteria</taxon>
        <taxon>Hyphomicrobiales</taxon>
        <taxon>Methylobacteriaceae</taxon>
        <taxon>Methylobacterium</taxon>
    </lineage>
</organism>
<dbReference type="InterPro" id="IPR036291">
    <property type="entry name" value="NAD(P)-bd_dom_sf"/>
</dbReference>
<reference evidence="5 6" key="1">
    <citation type="journal article" date="2021" name="Front. Microbiol.">
        <title>Comprehensive Comparative Genomics and Phenotyping of Methylobacterium Species.</title>
        <authorList>
            <person name="Alessa O."/>
            <person name="Ogura Y."/>
            <person name="Fujitani Y."/>
            <person name="Takami H."/>
            <person name="Hayashi T."/>
            <person name="Sahin N."/>
            <person name="Tani A."/>
        </authorList>
    </citation>
    <scope>NUCLEOTIDE SEQUENCE [LARGE SCALE GENOMIC DNA]</scope>
    <source>
        <strain evidence="5 6">DSM 23679</strain>
    </source>
</reference>
<dbReference type="EMBL" id="BPQG01000044">
    <property type="protein sequence ID" value="GJD44973.1"/>
    <property type="molecule type" value="Genomic_DNA"/>
</dbReference>
<evidence type="ECO:0000259" key="4">
    <source>
        <dbReference type="SMART" id="SM00822"/>
    </source>
</evidence>
<dbReference type="PANTHER" id="PTHR44196:SF1">
    <property type="entry name" value="DEHYDROGENASE_REDUCTASE SDR FAMILY MEMBER 7B"/>
    <property type="match status" value="1"/>
</dbReference>
<keyword evidence="6" id="KW-1185">Reference proteome</keyword>
<dbReference type="PROSITE" id="PS00061">
    <property type="entry name" value="ADH_SHORT"/>
    <property type="match status" value="1"/>
</dbReference>
<proteinExistence type="inferred from homology"/>
<dbReference type="PRINTS" id="PR00081">
    <property type="entry name" value="GDHRDH"/>
</dbReference>
<sequence length="277" mass="29096">MPNWNLENRTAVVTGAASGIGRALAVGLAARGCNLALADRNVAGLEETERVIATNRVRISRHALDVADREAVAALPAVVEAAHGGLDLLVNNAGVAVGGTFDDVTEADFEWLFEINFWGVVRMTRAFLPLLRAQPEARIVNLSSLYGLIAPPGQTAYAASKFAVRGFSQALAHELAGSSVGVTVVHPGGVATSVADSARLPAHMTPEEAARGRAAANSLLKLPPERAAAIILAAVERRQGRVLVGTDAKLVALIERLVPVSYWSLIQKLIPRGRAAT</sequence>
<evidence type="ECO:0000256" key="2">
    <source>
        <dbReference type="ARBA" id="ARBA00023002"/>
    </source>
</evidence>
<feature type="domain" description="Ketoreductase" evidence="4">
    <location>
        <begin position="9"/>
        <end position="191"/>
    </location>
</feature>
<comment type="similarity">
    <text evidence="1 3">Belongs to the short-chain dehydrogenases/reductases (SDR) family.</text>
</comment>
<dbReference type="InterPro" id="IPR057326">
    <property type="entry name" value="KR_dom"/>
</dbReference>
<dbReference type="RefSeq" id="WP_147830731.1">
    <property type="nucleotide sequence ID" value="NZ_BPQG01000044.1"/>
</dbReference>
<evidence type="ECO:0000313" key="6">
    <source>
        <dbReference type="Proteomes" id="UP001055117"/>
    </source>
</evidence>
<dbReference type="PRINTS" id="PR00080">
    <property type="entry name" value="SDRFAMILY"/>
</dbReference>
<dbReference type="Gene3D" id="3.40.50.720">
    <property type="entry name" value="NAD(P)-binding Rossmann-like Domain"/>
    <property type="match status" value="1"/>
</dbReference>